<dbReference type="EMBL" id="JACOFX010000042">
    <property type="protein sequence ID" value="MBC3911581.1"/>
    <property type="molecule type" value="Genomic_DNA"/>
</dbReference>
<comment type="caution">
    <text evidence="2">The sequence shown here is derived from an EMBL/GenBank/DDBJ whole genome shotgun (WGS) entry which is preliminary data.</text>
</comment>
<keyword evidence="3" id="KW-1185">Reference proteome</keyword>
<name>A0ABR6ZJM3_9BURK</name>
<accession>A0ABR6ZJM3</accession>
<evidence type="ECO:0000256" key="1">
    <source>
        <dbReference type="SAM" id="Phobius"/>
    </source>
</evidence>
<sequence length="141" mass="15852">MHINVGSETEPTKLRIQTADKRADITVMSPLAIHNTICNKKSDDDCDNCRPRALSQNKLKRTATYALAAWAVMTCTVLMTVIIPARSQTGTDAISSDHCYINGIHHSIGTVMRMQNGEYKECRQMLEQAPQWGSIKRTRFK</sequence>
<keyword evidence="1" id="KW-0812">Transmembrane</keyword>
<evidence type="ECO:0000313" key="3">
    <source>
        <dbReference type="Proteomes" id="UP000646911"/>
    </source>
</evidence>
<feature type="transmembrane region" description="Helical" evidence="1">
    <location>
        <begin position="62"/>
        <end position="83"/>
    </location>
</feature>
<keyword evidence="1" id="KW-0472">Membrane</keyword>
<gene>
    <name evidence="2" type="ORF">H8L47_28860</name>
</gene>
<dbReference type="RefSeq" id="WP_186957284.1">
    <property type="nucleotide sequence ID" value="NZ_JACOFX010000042.1"/>
</dbReference>
<proteinExistence type="predicted"/>
<organism evidence="2 3">
    <name type="scientific">Undibacterium umbellatum</name>
    <dbReference type="NCBI Taxonomy" id="2762300"/>
    <lineage>
        <taxon>Bacteria</taxon>
        <taxon>Pseudomonadati</taxon>
        <taxon>Pseudomonadota</taxon>
        <taxon>Betaproteobacteria</taxon>
        <taxon>Burkholderiales</taxon>
        <taxon>Oxalobacteraceae</taxon>
        <taxon>Undibacterium</taxon>
    </lineage>
</organism>
<reference evidence="2 3" key="1">
    <citation type="submission" date="2020-08" db="EMBL/GenBank/DDBJ databases">
        <title>Novel species isolated from subtropical streams in China.</title>
        <authorList>
            <person name="Lu H."/>
        </authorList>
    </citation>
    <scope>NUCLEOTIDE SEQUENCE [LARGE SCALE GENOMIC DNA]</scope>
    <source>
        <strain evidence="2 3">NL8W</strain>
    </source>
</reference>
<evidence type="ECO:0000313" key="2">
    <source>
        <dbReference type="EMBL" id="MBC3911581.1"/>
    </source>
</evidence>
<protein>
    <submittedName>
        <fullName evidence="2">Uncharacterized protein</fullName>
    </submittedName>
</protein>
<keyword evidence="1" id="KW-1133">Transmembrane helix</keyword>
<dbReference type="Proteomes" id="UP000646911">
    <property type="component" value="Unassembled WGS sequence"/>
</dbReference>